<name>A0A8S5PYY4_9CAUD</name>
<organism evidence="1">
    <name type="scientific">Siphoviridae sp. ctMgg26</name>
    <dbReference type="NCBI Taxonomy" id="2825462"/>
    <lineage>
        <taxon>Viruses</taxon>
        <taxon>Duplodnaviria</taxon>
        <taxon>Heunggongvirae</taxon>
        <taxon>Uroviricota</taxon>
        <taxon>Caudoviricetes</taxon>
    </lineage>
</organism>
<dbReference type="PANTHER" id="PTHR14136">
    <property type="entry name" value="BTB_POZ DOMAIN-CONTAINING PROTEIN KCTD9"/>
    <property type="match status" value="1"/>
</dbReference>
<dbReference type="PANTHER" id="PTHR14136:SF17">
    <property type="entry name" value="BTB_POZ DOMAIN-CONTAINING PROTEIN KCTD9"/>
    <property type="match status" value="1"/>
</dbReference>
<dbReference type="InterPro" id="IPR051082">
    <property type="entry name" value="Pentapeptide-BTB/POZ_domain"/>
</dbReference>
<dbReference type="Pfam" id="PF00805">
    <property type="entry name" value="Pentapeptide"/>
    <property type="match status" value="2"/>
</dbReference>
<dbReference type="InterPro" id="IPR001646">
    <property type="entry name" value="5peptide_repeat"/>
</dbReference>
<reference evidence="1" key="1">
    <citation type="journal article" date="2021" name="Proc. Natl. Acad. Sci. U.S.A.">
        <title>A Catalog of Tens of Thousands of Viruses from Human Metagenomes Reveals Hidden Associations with Chronic Diseases.</title>
        <authorList>
            <person name="Tisza M.J."/>
            <person name="Buck C.B."/>
        </authorList>
    </citation>
    <scope>NUCLEOTIDE SEQUENCE</scope>
    <source>
        <strain evidence="1">CtMgg26</strain>
    </source>
</reference>
<dbReference type="Gene3D" id="2.160.20.80">
    <property type="entry name" value="E3 ubiquitin-protein ligase SopA"/>
    <property type="match status" value="1"/>
</dbReference>
<dbReference type="EMBL" id="BK015546">
    <property type="protein sequence ID" value="DAE12254.1"/>
    <property type="molecule type" value="Genomic_DNA"/>
</dbReference>
<accession>A0A8S5PYY4</accession>
<evidence type="ECO:0000313" key="1">
    <source>
        <dbReference type="EMBL" id="DAE12254.1"/>
    </source>
</evidence>
<sequence length="168" mass="18572">MMNQTELNKILENHLHWIKEDCENWEDMRADLSGADLRWADLSGDDLSGADLRGADLRWADLRWADLSGADLSGANLSGANLRGADLSEADLSGADLDFSCLPLWCGSLKTNFDDRQLIQIAFHLVSAGLYSKNASEETKAELSKLIDFANRFHRVDECGRIGKGEGE</sequence>
<protein>
    <submittedName>
        <fullName evidence="1">Pentapeptide repeat protein</fullName>
    </submittedName>
</protein>
<proteinExistence type="predicted"/>
<dbReference type="SUPFAM" id="SSF141571">
    <property type="entry name" value="Pentapeptide repeat-like"/>
    <property type="match status" value="1"/>
</dbReference>